<accession>A0A971M3M0</accession>
<reference evidence="1" key="1">
    <citation type="journal article" date="2020" name="Biotechnol. Biofuels">
        <title>New insights from the biogas microbiome by comprehensive genome-resolved metagenomics of nearly 1600 species originating from multiple anaerobic digesters.</title>
        <authorList>
            <person name="Campanaro S."/>
            <person name="Treu L."/>
            <person name="Rodriguez-R L.M."/>
            <person name="Kovalovszki A."/>
            <person name="Ziels R.M."/>
            <person name="Maus I."/>
            <person name="Zhu X."/>
            <person name="Kougias P.G."/>
            <person name="Basile A."/>
            <person name="Luo G."/>
            <person name="Schluter A."/>
            <person name="Konstantinidis K.T."/>
            <person name="Angelidaki I."/>
        </authorList>
    </citation>
    <scope>NUCLEOTIDE SEQUENCE</scope>
    <source>
        <strain evidence="1">AS06rmzACSIP_7</strain>
    </source>
</reference>
<comment type="caution">
    <text evidence="1">The sequence shown here is derived from an EMBL/GenBank/DDBJ whole genome shotgun (WGS) entry which is preliminary data.</text>
</comment>
<dbReference type="AlphaFoldDB" id="A0A971M3M0"/>
<reference evidence="1" key="2">
    <citation type="submission" date="2020-01" db="EMBL/GenBank/DDBJ databases">
        <authorList>
            <person name="Campanaro S."/>
        </authorList>
    </citation>
    <scope>NUCLEOTIDE SEQUENCE</scope>
    <source>
        <strain evidence="1">AS06rmzACSIP_7</strain>
    </source>
</reference>
<dbReference type="EMBL" id="JAAYEE010000094">
    <property type="protein sequence ID" value="NLW34911.1"/>
    <property type="molecule type" value="Genomic_DNA"/>
</dbReference>
<evidence type="ECO:0000313" key="1">
    <source>
        <dbReference type="EMBL" id="NLW34911.1"/>
    </source>
</evidence>
<dbReference type="Gene3D" id="2.30.110.50">
    <property type="match status" value="1"/>
</dbReference>
<dbReference type="SUPFAM" id="SSF69279">
    <property type="entry name" value="Phage tail proteins"/>
    <property type="match status" value="1"/>
</dbReference>
<dbReference type="Proteomes" id="UP000777265">
    <property type="component" value="Unassembled WGS sequence"/>
</dbReference>
<organism evidence="1 2">
    <name type="scientific">Syntrophorhabdus aromaticivorans</name>
    <dbReference type="NCBI Taxonomy" id="328301"/>
    <lineage>
        <taxon>Bacteria</taxon>
        <taxon>Pseudomonadati</taxon>
        <taxon>Thermodesulfobacteriota</taxon>
        <taxon>Syntrophorhabdia</taxon>
        <taxon>Syntrophorhabdales</taxon>
        <taxon>Syntrophorhabdaceae</taxon>
        <taxon>Syntrophorhabdus</taxon>
    </lineage>
</organism>
<dbReference type="Pfam" id="PF05954">
    <property type="entry name" value="Phage_GPD"/>
    <property type="match status" value="1"/>
</dbReference>
<name>A0A971M3M0_9BACT</name>
<proteinExistence type="predicted"/>
<gene>
    <name evidence="1" type="ORF">GXY80_05430</name>
</gene>
<dbReference type="Gene3D" id="3.55.50.10">
    <property type="entry name" value="Baseplate protein-like domains"/>
    <property type="match status" value="1"/>
</dbReference>
<sequence length="371" mass="41154">MENENLRIEIEGKEAEDIYPDLLSLEVELDEELAAMFKLQLASLQQPDGTWSYLDDDRFMVWKKVTISAGFSTGMEQLIDGYVTHVKPYFDLDPAQCKLEVWGMDASCLLDREEKLKDWPNKKDSDIATEIFNAYGLTPEVEDTTIVHDEAVSTIIQRETDMQFLQRMALRNGYECYVEEGKGYFRPPQLSGTPQAVLAVHFGDETNVDNMSFEVDGLKAAEVAMVQIDRAEKSVLQASTATGQQTSLGRNDTVALLPSGVDPAKVYVGMNVATGNPEMTALCAGLFHDYSWFVTGEGKVDANKYGNVLKTRQTVTIKGVGETYSGIYYVTHVTHTFAAEGYSQRFKVKRNGLMPTGSEQFSASGSFGGLL</sequence>
<evidence type="ECO:0000313" key="2">
    <source>
        <dbReference type="Proteomes" id="UP000777265"/>
    </source>
</evidence>
<protein>
    <submittedName>
        <fullName evidence="1">Phage late control D family protein</fullName>
    </submittedName>
</protein>